<organism evidence="2 3">
    <name type="scientific">Rubripirellula obstinata</name>
    <dbReference type="NCBI Taxonomy" id="406547"/>
    <lineage>
        <taxon>Bacteria</taxon>
        <taxon>Pseudomonadati</taxon>
        <taxon>Planctomycetota</taxon>
        <taxon>Planctomycetia</taxon>
        <taxon>Pirellulales</taxon>
        <taxon>Pirellulaceae</taxon>
        <taxon>Rubripirellula</taxon>
    </lineage>
</organism>
<sequence>MDKQARELVRKRAGGVCEYCRISGEFFHLQFQVEHIIAKKHRGGDEDSNLAFSCDRWK</sequence>
<reference evidence="2 3" key="1">
    <citation type="submission" date="2019-08" db="EMBL/GenBank/DDBJ databases">
        <title>Deep-cultivation of Planctomycetes and their phenomic and genomic characterization uncovers novel biology.</title>
        <authorList>
            <person name="Wiegand S."/>
            <person name="Jogler M."/>
            <person name="Boedeker C."/>
            <person name="Pinto D."/>
            <person name="Vollmers J."/>
            <person name="Rivas-Marin E."/>
            <person name="Kohn T."/>
            <person name="Peeters S.H."/>
            <person name="Heuer A."/>
            <person name="Rast P."/>
            <person name="Oberbeckmann S."/>
            <person name="Bunk B."/>
            <person name="Jeske O."/>
            <person name="Meyerdierks A."/>
            <person name="Storesund J.E."/>
            <person name="Kallscheuer N."/>
            <person name="Luecker S."/>
            <person name="Lage O.M."/>
            <person name="Pohl T."/>
            <person name="Merkel B.J."/>
            <person name="Hornburger P."/>
            <person name="Mueller R.-W."/>
            <person name="Bruemmer F."/>
            <person name="Labrenz M."/>
            <person name="Spormann A.M."/>
            <person name="Op Den Camp H."/>
            <person name="Overmann J."/>
            <person name="Amann R."/>
            <person name="Jetten M.S.M."/>
            <person name="Mascher T."/>
            <person name="Medema M.H."/>
            <person name="Devos D.P."/>
            <person name="Kaster A.-K."/>
            <person name="Ovreas L."/>
            <person name="Rohde M."/>
            <person name="Galperin M.Y."/>
            <person name="Jogler C."/>
        </authorList>
    </citation>
    <scope>NUCLEOTIDE SEQUENCE [LARGE SCALE GENOMIC DNA]</scope>
    <source>
        <strain evidence="2 3">LF1</strain>
    </source>
</reference>
<gene>
    <name evidence="2" type="ORF">LF1_34840</name>
</gene>
<evidence type="ECO:0000313" key="3">
    <source>
        <dbReference type="Proteomes" id="UP000322699"/>
    </source>
</evidence>
<protein>
    <submittedName>
        <fullName evidence="2">HNH endonuclease</fullName>
    </submittedName>
</protein>
<dbReference type="GO" id="GO:0008270">
    <property type="term" value="F:zinc ion binding"/>
    <property type="evidence" value="ECO:0007669"/>
    <property type="project" value="InterPro"/>
</dbReference>
<name>A0A5B1CKT1_9BACT</name>
<keyword evidence="2" id="KW-0378">Hydrolase</keyword>
<accession>A0A5B1CKT1</accession>
<dbReference type="RefSeq" id="WP_084423004.1">
    <property type="nucleotide sequence ID" value="NZ_LWSK01000202.1"/>
</dbReference>
<dbReference type="Proteomes" id="UP000322699">
    <property type="component" value="Unassembled WGS sequence"/>
</dbReference>
<dbReference type="GO" id="GO:0004519">
    <property type="term" value="F:endonuclease activity"/>
    <property type="evidence" value="ECO:0007669"/>
    <property type="project" value="UniProtKB-KW"/>
</dbReference>
<dbReference type="EMBL" id="VRLW01000001">
    <property type="protein sequence ID" value="KAA1260942.1"/>
    <property type="molecule type" value="Genomic_DNA"/>
</dbReference>
<proteinExistence type="predicted"/>
<dbReference type="InterPro" id="IPR002711">
    <property type="entry name" value="HNH"/>
</dbReference>
<dbReference type="InterPro" id="IPR003615">
    <property type="entry name" value="HNH_nuc"/>
</dbReference>
<keyword evidence="2" id="KW-0540">Nuclease</keyword>
<dbReference type="AlphaFoldDB" id="A0A5B1CKT1"/>
<dbReference type="Gene3D" id="1.10.30.50">
    <property type="match status" value="1"/>
</dbReference>
<keyword evidence="3" id="KW-1185">Reference proteome</keyword>
<dbReference type="CDD" id="cd00085">
    <property type="entry name" value="HNHc"/>
    <property type="match status" value="1"/>
</dbReference>
<evidence type="ECO:0000313" key="2">
    <source>
        <dbReference type="EMBL" id="KAA1260942.1"/>
    </source>
</evidence>
<dbReference type="GO" id="GO:0003676">
    <property type="term" value="F:nucleic acid binding"/>
    <property type="evidence" value="ECO:0007669"/>
    <property type="project" value="InterPro"/>
</dbReference>
<dbReference type="Pfam" id="PF01844">
    <property type="entry name" value="HNH"/>
    <property type="match status" value="1"/>
</dbReference>
<keyword evidence="2" id="KW-0255">Endonuclease</keyword>
<comment type="caution">
    <text evidence="2">The sequence shown here is derived from an EMBL/GenBank/DDBJ whole genome shotgun (WGS) entry which is preliminary data.</text>
</comment>
<dbReference type="OrthoDB" id="9802901at2"/>
<evidence type="ECO:0000259" key="1">
    <source>
        <dbReference type="Pfam" id="PF01844"/>
    </source>
</evidence>
<feature type="domain" description="HNH" evidence="1">
    <location>
        <begin position="17"/>
        <end position="55"/>
    </location>
</feature>